<comment type="caution">
    <text evidence="2">The sequence shown here is derived from an EMBL/GenBank/DDBJ whole genome shotgun (WGS) entry which is preliminary data.</text>
</comment>
<feature type="compositionally biased region" description="Polar residues" evidence="1">
    <location>
        <begin position="60"/>
        <end position="73"/>
    </location>
</feature>
<proteinExistence type="predicted"/>
<evidence type="ECO:0000313" key="2">
    <source>
        <dbReference type="EMBL" id="ETO25237.1"/>
    </source>
</evidence>
<protein>
    <submittedName>
        <fullName evidence="2">Uncharacterized protein</fullName>
    </submittedName>
</protein>
<feature type="compositionally biased region" description="Basic and acidic residues" evidence="1">
    <location>
        <begin position="98"/>
        <end position="114"/>
    </location>
</feature>
<dbReference type="EMBL" id="ASPP01008673">
    <property type="protein sequence ID" value="ETO25237.1"/>
    <property type="molecule type" value="Genomic_DNA"/>
</dbReference>
<gene>
    <name evidence="2" type="ORF">RFI_11899</name>
</gene>
<name>X6NIR1_RETFI</name>
<keyword evidence="3" id="KW-1185">Reference proteome</keyword>
<dbReference type="Proteomes" id="UP000023152">
    <property type="component" value="Unassembled WGS sequence"/>
</dbReference>
<sequence length="114" mass="12690">SAKVTQFKGLQSTAKVTRTVEVDENVLTSKLVSGGSAYEEALKKQQEQKQAEKKKKETVVVNSNTLEAKNVFTQMEKESLSNNNLRPSAAKRQKKSKKNVESDRDEKTETNAST</sequence>
<evidence type="ECO:0000313" key="3">
    <source>
        <dbReference type="Proteomes" id="UP000023152"/>
    </source>
</evidence>
<accession>X6NIR1</accession>
<feature type="region of interest" description="Disordered" evidence="1">
    <location>
        <begin position="42"/>
        <end position="114"/>
    </location>
</feature>
<feature type="compositionally biased region" description="Basic and acidic residues" evidence="1">
    <location>
        <begin position="42"/>
        <end position="58"/>
    </location>
</feature>
<feature type="non-terminal residue" evidence="2">
    <location>
        <position position="1"/>
    </location>
</feature>
<organism evidence="2 3">
    <name type="scientific">Reticulomyxa filosa</name>
    <dbReference type="NCBI Taxonomy" id="46433"/>
    <lineage>
        <taxon>Eukaryota</taxon>
        <taxon>Sar</taxon>
        <taxon>Rhizaria</taxon>
        <taxon>Retaria</taxon>
        <taxon>Foraminifera</taxon>
        <taxon>Monothalamids</taxon>
        <taxon>Reticulomyxidae</taxon>
        <taxon>Reticulomyxa</taxon>
    </lineage>
</organism>
<evidence type="ECO:0000256" key="1">
    <source>
        <dbReference type="SAM" id="MobiDB-lite"/>
    </source>
</evidence>
<dbReference type="AlphaFoldDB" id="X6NIR1"/>
<reference evidence="2 3" key="1">
    <citation type="journal article" date="2013" name="Curr. Biol.">
        <title>The Genome of the Foraminiferan Reticulomyxa filosa.</title>
        <authorList>
            <person name="Glockner G."/>
            <person name="Hulsmann N."/>
            <person name="Schleicher M."/>
            <person name="Noegel A.A."/>
            <person name="Eichinger L."/>
            <person name="Gallinger C."/>
            <person name="Pawlowski J."/>
            <person name="Sierra R."/>
            <person name="Euteneuer U."/>
            <person name="Pillet L."/>
            <person name="Moustafa A."/>
            <person name="Platzer M."/>
            <person name="Groth M."/>
            <person name="Szafranski K."/>
            <person name="Schliwa M."/>
        </authorList>
    </citation>
    <scope>NUCLEOTIDE SEQUENCE [LARGE SCALE GENOMIC DNA]</scope>
</reference>